<dbReference type="PROSITE" id="PS50975">
    <property type="entry name" value="ATP_GRASP"/>
    <property type="match status" value="1"/>
</dbReference>
<sequence length="429" mass="44616">MDLDLGPAEMIVVGASLGTLRWFDEELPAGSVVVVEEPDVISRRGIDELVGRLSVLARVVPAEYQTGFDADALLAREPDLARARLVMPGLEYAVGAAARLATRLGLPGAGAEAADVFSDKHRMRLLAADAGLPNPAYELVGGPAEAVEFARRHGGRCVLKPTRRSGSLGVRLVADPAEIPAAWAATAAPEAPPEATDRGLPTQVLAEQVLDGREHSVELLVADGEVIFGNVTDKRVLPGPLPVETGHTVPSALPGAVRRDLLDAAGRLCAAAGFRTGVLHSEWIVVGPRPGTEPAEAGGVPHLVECAARLPGDMITALISIGYEFGFIDAYLRVLRGERPALPTRPTGAAAVEFLLADPGTVTGVEGLRPARRVPGVLEVQLDTAVGATVAPVTSSGRRSGHVLAWGVDPAEAERAARAAAAEIRVTVA</sequence>
<dbReference type="Pfam" id="PF18603">
    <property type="entry name" value="LAL_C2"/>
    <property type="match status" value="1"/>
</dbReference>
<dbReference type="InterPro" id="IPR052032">
    <property type="entry name" value="ATP-dep_AA_Ligase"/>
</dbReference>
<dbReference type="InterPro" id="IPR013815">
    <property type="entry name" value="ATP_grasp_subdomain_1"/>
</dbReference>
<evidence type="ECO:0000256" key="1">
    <source>
        <dbReference type="ARBA" id="ARBA00022598"/>
    </source>
</evidence>
<dbReference type="Gene3D" id="3.30.1490.20">
    <property type="entry name" value="ATP-grasp fold, A domain"/>
    <property type="match status" value="1"/>
</dbReference>
<keyword evidence="1" id="KW-0436">Ligase</keyword>
<evidence type="ECO:0000256" key="3">
    <source>
        <dbReference type="ARBA" id="ARBA00022840"/>
    </source>
</evidence>
<proteinExistence type="predicted"/>
<dbReference type="InterPro" id="IPR011761">
    <property type="entry name" value="ATP-grasp"/>
</dbReference>
<keyword evidence="3 4" id="KW-0067">ATP-binding</keyword>
<dbReference type="RefSeq" id="WP_091274545.1">
    <property type="nucleotide sequence ID" value="NZ_FMCW01000001.1"/>
</dbReference>
<evidence type="ECO:0000313" key="6">
    <source>
        <dbReference type="EMBL" id="SCE64653.1"/>
    </source>
</evidence>
<dbReference type="EMBL" id="FMCW01000001">
    <property type="protein sequence ID" value="SCE64653.1"/>
    <property type="molecule type" value="Genomic_DNA"/>
</dbReference>
<dbReference type="GO" id="GO:0005524">
    <property type="term" value="F:ATP binding"/>
    <property type="evidence" value="ECO:0007669"/>
    <property type="project" value="UniProtKB-UniRule"/>
</dbReference>
<protein>
    <submittedName>
        <fullName evidence="6">Biotin carboxylase</fullName>
    </submittedName>
</protein>
<dbReference type="Gene3D" id="3.30.470.20">
    <property type="entry name" value="ATP-grasp fold, B domain"/>
    <property type="match status" value="1"/>
</dbReference>
<evidence type="ECO:0000259" key="5">
    <source>
        <dbReference type="PROSITE" id="PS50975"/>
    </source>
</evidence>
<gene>
    <name evidence="6" type="ORF">GA0070558_101246</name>
</gene>
<evidence type="ECO:0000256" key="4">
    <source>
        <dbReference type="PROSITE-ProRule" id="PRU00409"/>
    </source>
</evidence>
<evidence type="ECO:0000313" key="7">
    <source>
        <dbReference type="Proteomes" id="UP000199375"/>
    </source>
</evidence>
<keyword evidence="2 4" id="KW-0547">Nucleotide-binding</keyword>
<dbReference type="PANTHER" id="PTHR43585">
    <property type="entry name" value="FUMIPYRROLE BIOSYNTHESIS PROTEIN C"/>
    <property type="match status" value="1"/>
</dbReference>
<reference evidence="6 7" key="1">
    <citation type="submission" date="2016-06" db="EMBL/GenBank/DDBJ databases">
        <authorList>
            <person name="Kjaerup R.B."/>
            <person name="Dalgaard T.S."/>
            <person name="Juul-Madsen H.R."/>
        </authorList>
    </citation>
    <scope>NUCLEOTIDE SEQUENCE [LARGE SCALE GENOMIC DNA]</scope>
    <source>
        <strain evidence="6 7">DSM 45626</strain>
    </source>
</reference>
<dbReference type="Proteomes" id="UP000199375">
    <property type="component" value="Unassembled WGS sequence"/>
</dbReference>
<accession>A0A1C4TYY5</accession>
<name>A0A1C4TYY5_9ACTN</name>
<dbReference type="GO" id="GO:0046872">
    <property type="term" value="F:metal ion binding"/>
    <property type="evidence" value="ECO:0007669"/>
    <property type="project" value="InterPro"/>
</dbReference>
<dbReference type="Gene3D" id="3.40.50.20">
    <property type="match status" value="1"/>
</dbReference>
<organism evidence="6 7">
    <name type="scientific">Micromonospora haikouensis</name>
    <dbReference type="NCBI Taxonomy" id="686309"/>
    <lineage>
        <taxon>Bacteria</taxon>
        <taxon>Bacillati</taxon>
        <taxon>Actinomycetota</taxon>
        <taxon>Actinomycetes</taxon>
        <taxon>Micromonosporales</taxon>
        <taxon>Micromonosporaceae</taxon>
        <taxon>Micromonospora</taxon>
    </lineage>
</organism>
<evidence type="ECO:0000256" key="2">
    <source>
        <dbReference type="ARBA" id="ARBA00022741"/>
    </source>
</evidence>
<dbReference type="SUPFAM" id="SSF56059">
    <property type="entry name" value="Glutathione synthetase ATP-binding domain-like"/>
    <property type="match status" value="1"/>
</dbReference>
<dbReference type="Pfam" id="PF13535">
    <property type="entry name" value="ATP-grasp_4"/>
    <property type="match status" value="1"/>
</dbReference>
<dbReference type="GO" id="GO:0016874">
    <property type="term" value="F:ligase activity"/>
    <property type="evidence" value="ECO:0007669"/>
    <property type="project" value="UniProtKB-KW"/>
</dbReference>
<dbReference type="AlphaFoldDB" id="A0A1C4TYY5"/>
<dbReference type="InterPro" id="IPR040570">
    <property type="entry name" value="LAL_C2"/>
</dbReference>
<dbReference type="PANTHER" id="PTHR43585:SF2">
    <property type="entry name" value="ATP-GRASP ENZYME FSQD"/>
    <property type="match status" value="1"/>
</dbReference>
<feature type="domain" description="ATP-grasp" evidence="5">
    <location>
        <begin position="124"/>
        <end position="336"/>
    </location>
</feature>